<gene>
    <name evidence="7" type="ORF">DFR45_11325</name>
</gene>
<proteinExistence type="predicted"/>
<feature type="compositionally biased region" description="Low complexity" evidence="5">
    <location>
        <begin position="295"/>
        <end position="318"/>
    </location>
</feature>
<comment type="caution">
    <text evidence="7">The sequence shown here is derived from an EMBL/GenBank/DDBJ whole genome shotgun (WGS) entry which is preliminary data.</text>
</comment>
<dbReference type="PANTHER" id="PTHR12835">
    <property type="entry name" value="BIOTIN PROTEIN LIGASE"/>
    <property type="match status" value="1"/>
</dbReference>
<reference evidence="7 8" key="1">
    <citation type="submission" date="2018-07" db="EMBL/GenBank/DDBJ databases">
        <title>Genomic Encyclopedia of Type Strains, Phase IV (KMG-IV): sequencing the most valuable type-strain genomes for metagenomic binning, comparative biology and taxonomic classification.</title>
        <authorList>
            <person name="Goeker M."/>
        </authorList>
    </citation>
    <scope>NUCLEOTIDE SEQUENCE [LARGE SCALE GENOMIC DNA]</scope>
    <source>
        <strain evidence="7 8">DSM 100911</strain>
    </source>
</reference>
<dbReference type="Gene3D" id="3.30.930.10">
    <property type="entry name" value="Bira Bifunctional Protein, Domain 2"/>
    <property type="match status" value="1"/>
</dbReference>
<evidence type="ECO:0000256" key="1">
    <source>
        <dbReference type="ARBA" id="ARBA00022598"/>
    </source>
</evidence>
<dbReference type="Proteomes" id="UP000252174">
    <property type="component" value="Unassembled WGS sequence"/>
</dbReference>
<dbReference type="EMBL" id="QPJU01000013">
    <property type="protein sequence ID" value="RCX07563.1"/>
    <property type="molecule type" value="Genomic_DNA"/>
</dbReference>
<dbReference type="SUPFAM" id="SSF55681">
    <property type="entry name" value="Class II aaRS and biotin synthetases"/>
    <property type="match status" value="1"/>
</dbReference>
<evidence type="ECO:0000256" key="3">
    <source>
        <dbReference type="ARBA" id="ARBA00024227"/>
    </source>
</evidence>
<evidence type="ECO:0000313" key="7">
    <source>
        <dbReference type="EMBL" id="RCX07563.1"/>
    </source>
</evidence>
<dbReference type="Pfam" id="PF03099">
    <property type="entry name" value="BPL_LplA_LipB"/>
    <property type="match status" value="1"/>
</dbReference>
<dbReference type="EC" id="6.3.4.15" evidence="3"/>
<accession>A0A369AEH0</accession>
<feature type="domain" description="BPL/LPL catalytic" evidence="6">
    <location>
        <begin position="23"/>
        <end position="232"/>
    </location>
</feature>
<evidence type="ECO:0000259" key="6">
    <source>
        <dbReference type="PROSITE" id="PS51733"/>
    </source>
</evidence>
<dbReference type="CDD" id="cd16442">
    <property type="entry name" value="BPL"/>
    <property type="match status" value="1"/>
</dbReference>
<dbReference type="InterPro" id="IPR045864">
    <property type="entry name" value="aa-tRNA-synth_II/BPL/LPL"/>
</dbReference>
<feature type="region of interest" description="Disordered" evidence="5">
    <location>
        <begin position="283"/>
        <end position="335"/>
    </location>
</feature>
<keyword evidence="8" id="KW-1185">Reference proteome</keyword>
<dbReference type="RefSeq" id="WP_114484226.1">
    <property type="nucleotide sequence ID" value="NZ_QPJU01000013.1"/>
</dbReference>
<keyword evidence="2" id="KW-0092">Biotin</keyword>
<dbReference type="NCBIfam" id="TIGR00121">
    <property type="entry name" value="birA_ligase"/>
    <property type="match status" value="1"/>
</dbReference>
<comment type="catalytic activity">
    <reaction evidence="4">
        <text>biotin + L-lysyl-[protein] + ATP = N(6)-biotinyl-L-lysyl-[protein] + AMP + diphosphate + H(+)</text>
        <dbReference type="Rhea" id="RHEA:11756"/>
        <dbReference type="Rhea" id="RHEA-COMP:9752"/>
        <dbReference type="Rhea" id="RHEA-COMP:10505"/>
        <dbReference type="ChEBI" id="CHEBI:15378"/>
        <dbReference type="ChEBI" id="CHEBI:29969"/>
        <dbReference type="ChEBI" id="CHEBI:30616"/>
        <dbReference type="ChEBI" id="CHEBI:33019"/>
        <dbReference type="ChEBI" id="CHEBI:57586"/>
        <dbReference type="ChEBI" id="CHEBI:83144"/>
        <dbReference type="ChEBI" id="CHEBI:456215"/>
        <dbReference type="EC" id="6.3.4.15"/>
    </reaction>
</comment>
<dbReference type="OrthoDB" id="9807064at2"/>
<dbReference type="InterPro" id="IPR004143">
    <property type="entry name" value="BPL_LPL_catalytic"/>
</dbReference>
<evidence type="ECO:0000256" key="2">
    <source>
        <dbReference type="ARBA" id="ARBA00023267"/>
    </source>
</evidence>
<dbReference type="Pfam" id="PF02237">
    <property type="entry name" value="BPL_C"/>
    <property type="match status" value="1"/>
</dbReference>
<name>A0A369AEH0_9BURK</name>
<evidence type="ECO:0000313" key="8">
    <source>
        <dbReference type="Proteomes" id="UP000252174"/>
    </source>
</evidence>
<evidence type="ECO:0000256" key="5">
    <source>
        <dbReference type="SAM" id="MobiDB-lite"/>
    </source>
</evidence>
<dbReference type="PANTHER" id="PTHR12835:SF5">
    <property type="entry name" value="BIOTIN--PROTEIN LIGASE"/>
    <property type="match status" value="1"/>
</dbReference>
<keyword evidence="1 7" id="KW-0436">Ligase</keyword>
<evidence type="ECO:0000256" key="4">
    <source>
        <dbReference type="ARBA" id="ARBA00047846"/>
    </source>
</evidence>
<dbReference type="Gene3D" id="2.30.30.100">
    <property type="match status" value="1"/>
</dbReference>
<dbReference type="PROSITE" id="PS51733">
    <property type="entry name" value="BPL_LPL_CATALYTIC"/>
    <property type="match status" value="1"/>
</dbReference>
<sequence length="335" mass="33944">MTGAPLHAASDAASAAPPAWPIAALQQALAAHLPGGSVEVLERIDSTNTELMRRAREGRCAPTLLVAEQQTAGRGRLGRQWLSSPGDSLTFSLGLALAPRDWSGLSLAVGLSVAESLQPELPASALPLKLGLKWPNDLWLADDRKLGGILIETASFVLPGVGSGFPSSLWAPAAAAAARYVVIGIGINIRPRDAQGLATPPACLQDIAPEMDAPAALLRLLAPLLEGVQAFAAHGFAPLRPRYAARDLLAGREVLLSDGASGVAQGVGADGALQVQTPAGLRSVTSSEVSVRPRASAAGEAPVAGAGADAGAADDSNAIRAATADHPAAPQSAIE</sequence>
<dbReference type="GO" id="GO:0005737">
    <property type="term" value="C:cytoplasm"/>
    <property type="evidence" value="ECO:0007669"/>
    <property type="project" value="TreeGrafter"/>
</dbReference>
<dbReference type="GO" id="GO:0004077">
    <property type="term" value="F:biotin--[biotin carboxyl-carrier protein] ligase activity"/>
    <property type="evidence" value="ECO:0007669"/>
    <property type="project" value="UniProtKB-EC"/>
</dbReference>
<dbReference type="InterPro" id="IPR003142">
    <property type="entry name" value="BPL_C"/>
</dbReference>
<dbReference type="InterPro" id="IPR004408">
    <property type="entry name" value="Biotin_CoA_COase_ligase"/>
</dbReference>
<protein>
    <recommendedName>
        <fullName evidence="3">biotin--[biotin carboxyl-carrier protein] ligase</fullName>
        <ecNumber evidence="3">6.3.4.15</ecNumber>
    </recommendedName>
</protein>
<dbReference type="AlphaFoldDB" id="A0A369AEH0"/>
<organism evidence="7 8">
    <name type="scientific">Extensimonas vulgaris</name>
    <dbReference type="NCBI Taxonomy" id="1031594"/>
    <lineage>
        <taxon>Bacteria</taxon>
        <taxon>Pseudomonadati</taxon>
        <taxon>Pseudomonadota</taxon>
        <taxon>Betaproteobacteria</taxon>
        <taxon>Burkholderiales</taxon>
        <taxon>Comamonadaceae</taxon>
        <taxon>Extensimonas</taxon>
    </lineage>
</organism>